<evidence type="ECO:0000256" key="1">
    <source>
        <dbReference type="SAM" id="Coils"/>
    </source>
</evidence>
<dbReference type="EMBL" id="CAMPGE010005098">
    <property type="protein sequence ID" value="CAI2363943.1"/>
    <property type="molecule type" value="Genomic_DNA"/>
</dbReference>
<dbReference type="SUPFAM" id="SSF57959">
    <property type="entry name" value="Leucine zipper domain"/>
    <property type="match status" value="1"/>
</dbReference>
<dbReference type="Pfam" id="PF00170">
    <property type="entry name" value="bZIP_1"/>
    <property type="match status" value="1"/>
</dbReference>
<gene>
    <name evidence="3" type="ORF">ECRASSUSDP1_LOCUS5283</name>
</gene>
<organism evidence="3 4">
    <name type="scientific">Euplotes crassus</name>
    <dbReference type="NCBI Taxonomy" id="5936"/>
    <lineage>
        <taxon>Eukaryota</taxon>
        <taxon>Sar</taxon>
        <taxon>Alveolata</taxon>
        <taxon>Ciliophora</taxon>
        <taxon>Intramacronucleata</taxon>
        <taxon>Spirotrichea</taxon>
        <taxon>Hypotrichia</taxon>
        <taxon>Euplotida</taxon>
        <taxon>Euplotidae</taxon>
        <taxon>Moneuplotes</taxon>
    </lineage>
</organism>
<name>A0AAD1X5L5_EUPCR</name>
<feature type="coiled-coil region" evidence="1">
    <location>
        <begin position="95"/>
        <end position="129"/>
    </location>
</feature>
<proteinExistence type="predicted"/>
<reference evidence="3" key="1">
    <citation type="submission" date="2023-07" db="EMBL/GenBank/DDBJ databases">
        <authorList>
            <consortium name="AG Swart"/>
            <person name="Singh M."/>
            <person name="Singh A."/>
            <person name="Seah K."/>
            <person name="Emmerich C."/>
        </authorList>
    </citation>
    <scope>NUCLEOTIDE SEQUENCE</scope>
    <source>
        <strain evidence="3">DP1</strain>
    </source>
</reference>
<feature type="domain" description="BZIP" evidence="2">
    <location>
        <begin position="83"/>
        <end position="134"/>
    </location>
</feature>
<dbReference type="InterPro" id="IPR004827">
    <property type="entry name" value="bZIP"/>
</dbReference>
<dbReference type="AlphaFoldDB" id="A0AAD1X5L5"/>
<accession>A0AAD1X5L5</accession>
<evidence type="ECO:0000313" key="3">
    <source>
        <dbReference type="EMBL" id="CAI2363943.1"/>
    </source>
</evidence>
<dbReference type="Proteomes" id="UP001295684">
    <property type="component" value="Unassembled WGS sequence"/>
</dbReference>
<keyword evidence="4" id="KW-1185">Reference proteome</keyword>
<evidence type="ECO:0000313" key="4">
    <source>
        <dbReference type="Proteomes" id="UP001295684"/>
    </source>
</evidence>
<dbReference type="Gene3D" id="1.20.5.170">
    <property type="match status" value="1"/>
</dbReference>
<comment type="caution">
    <text evidence="3">The sequence shown here is derived from an EMBL/GenBank/DDBJ whole genome shotgun (WGS) entry which is preliminary data.</text>
</comment>
<dbReference type="InterPro" id="IPR046347">
    <property type="entry name" value="bZIP_sf"/>
</dbReference>
<dbReference type="GO" id="GO:0003700">
    <property type="term" value="F:DNA-binding transcription factor activity"/>
    <property type="evidence" value="ECO:0007669"/>
    <property type="project" value="InterPro"/>
</dbReference>
<protein>
    <recommendedName>
        <fullName evidence="2">BZIP domain-containing protein</fullName>
    </recommendedName>
</protein>
<dbReference type="PROSITE" id="PS50217">
    <property type="entry name" value="BZIP"/>
    <property type="match status" value="1"/>
</dbReference>
<keyword evidence="1" id="KW-0175">Coiled coil</keyword>
<evidence type="ECO:0000259" key="2">
    <source>
        <dbReference type="PROSITE" id="PS50217"/>
    </source>
</evidence>
<sequence>MITPKTEVSKENEEIKYPAIVFPRPSYSCFQPYILNKSEKNESSSSVLVSSDLSLASIPQKPKRTRRRRRLSCERDLSPETFRKTRNKRLAKESRARKGNYVKTLENKVQELEQRVVMLNEKLENFKKKISYLEIGDKRGYHNITEAQDYWHNQLSDALTNPQTSPDHLKDIVEYFLNTLGVAGSDRKKVIKNAIRVIIDNLLPETVKTLIYCNKKDPIANDKQLDSLRVASKYKYEEMMADNGFGIVEECLTKANINKEQRPIIKNYCRHLTEVRHYYQDIVNSTLALRKKIFVGMKKFEKITAELYKRLDIKQLGQFIITSRNIRTSHQIDIFSCWDIKKMKRGGNSEEISEYGLTDYDSDGVKS</sequence>